<keyword evidence="5 8" id="KW-0812">Transmembrane</keyword>
<dbReference type="RefSeq" id="WP_227151633.1">
    <property type="nucleotide sequence ID" value="NZ_CP011307.1"/>
</dbReference>
<evidence type="ECO:0000256" key="1">
    <source>
        <dbReference type="ARBA" id="ARBA00004651"/>
    </source>
</evidence>
<keyword evidence="10" id="KW-1185">Reference proteome</keyword>
<sequence length="229" mass="24641">MSEPTLTKTSARPAMNTRTVTTLAMLSAIAYVVMLLSKLLPSVNGFLDFDFKDVIICIGGFTFGPVAAAAVSIVVAFVEMVTISHTGPIGFVMNVLATCSFCCTASFVYKRRHTMRGAILGLGLGVLMLTGVMLLWNYLITPIYQGLPREAVAAMLVPVFLPFNLVKGGMNMAATLLLYKPVVTALRRANLIPASEHSQPRRSSAGYLLFSLALMATFVLLALVLMDVI</sequence>
<evidence type="ECO:0000256" key="6">
    <source>
        <dbReference type="ARBA" id="ARBA00022989"/>
    </source>
</evidence>
<dbReference type="Pfam" id="PF12822">
    <property type="entry name" value="ECF_trnsprt"/>
    <property type="match status" value="1"/>
</dbReference>
<protein>
    <submittedName>
        <fullName evidence="9">Substrate-specific component RibU of riboflavin ECF transporter</fullName>
    </submittedName>
</protein>
<feature type="transmembrane region" description="Helical" evidence="8">
    <location>
        <begin position="20"/>
        <end position="41"/>
    </location>
</feature>
<dbReference type="AlphaFoldDB" id="A0A0S2W540"/>
<evidence type="ECO:0000256" key="5">
    <source>
        <dbReference type="ARBA" id="ARBA00022692"/>
    </source>
</evidence>
<dbReference type="GO" id="GO:0005886">
    <property type="term" value="C:plasma membrane"/>
    <property type="evidence" value="ECO:0007669"/>
    <property type="project" value="UniProtKB-SubCell"/>
</dbReference>
<feature type="transmembrane region" description="Helical" evidence="8">
    <location>
        <begin position="89"/>
        <end position="109"/>
    </location>
</feature>
<feature type="transmembrane region" description="Helical" evidence="8">
    <location>
        <begin position="53"/>
        <end position="77"/>
    </location>
</feature>
<dbReference type="Proteomes" id="UP000064844">
    <property type="component" value="Chromosome"/>
</dbReference>
<dbReference type="Gene3D" id="1.10.1760.20">
    <property type="match status" value="1"/>
</dbReference>
<gene>
    <name evidence="9" type="ORF">IB211_02055</name>
</gene>
<dbReference type="eggNOG" id="COG3601">
    <property type="taxonomic scope" value="Bacteria"/>
</dbReference>
<dbReference type="PANTHER" id="PTHR38438:SF1">
    <property type="entry name" value="RIBOFLAVIN TRANSPORTER RIBU"/>
    <property type="match status" value="1"/>
</dbReference>
<dbReference type="STRING" id="1297617.IB211_02055"/>
<dbReference type="KEGG" id="ibu:IB211_02055"/>
<reference evidence="10" key="2">
    <citation type="submission" date="2015-04" db="EMBL/GenBank/DDBJ databases">
        <title>A butyrogenic pathway from the amino acid lysine in a human gut commensal.</title>
        <authorList>
            <person name="de Vos W.M."/>
            <person name="Bui N.T.P."/>
            <person name="Plugge C.M."/>
            <person name="Ritari J."/>
        </authorList>
    </citation>
    <scope>NUCLEOTIDE SEQUENCE [LARGE SCALE GENOMIC DNA]</scope>
    <source>
        <strain evidence="10">AF211</strain>
    </source>
</reference>
<dbReference type="InterPro" id="IPR024529">
    <property type="entry name" value="ECF_trnsprt_substrate-spec"/>
</dbReference>
<feature type="transmembrane region" description="Helical" evidence="8">
    <location>
        <begin position="118"/>
        <end position="139"/>
    </location>
</feature>
<dbReference type="GO" id="GO:0032217">
    <property type="term" value="F:riboflavin transmembrane transporter activity"/>
    <property type="evidence" value="ECO:0007669"/>
    <property type="project" value="InterPro"/>
</dbReference>
<dbReference type="PATRIC" id="fig|1297617.4.peg.2118"/>
<evidence type="ECO:0000256" key="8">
    <source>
        <dbReference type="SAM" id="Phobius"/>
    </source>
</evidence>
<organism evidence="9 10">
    <name type="scientific">Intestinimonas butyriciproducens</name>
    <dbReference type="NCBI Taxonomy" id="1297617"/>
    <lineage>
        <taxon>Bacteria</taxon>
        <taxon>Bacillati</taxon>
        <taxon>Bacillota</taxon>
        <taxon>Clostridia</taxon>
        <taxon>Eubacteriales</taxon>
        <taxon>Intestinimonas</taxon>
    </lineage>
</organism>
<comment type="similarity">
    <text evidence="2">Belongs to the prokaryotic riboflavin transporter (P-RFT) (TC 2.A.87) family.</text>
</comment>
<dbReference type="PANTHER" id="PTHR38438">
    <property type="entry name" value="RIBOFLAVIN TRANSPORTER RIBU"/>
    <property type="match status" value="1"/>
</dbReference>
<evidence type="ECO:0000313" key="9">
    <source>
        <dbReference type="EMBL" id="ALP94446.1"/>
    </source>
</evidence>
<reference evidence="9 10" key="1">
    <citation type="journal article" date="2015" name="Nat. Commun.">
        <title>Production of butyrate from lysine and the Amadori product fructoselysine by a human gut commensal.</title>
        <authorList>
            <person name="Bui T.P."/>
            <person name="Ritari J."/>
            <person name="Boeren S."/>
            <person name="de Waard P."/>
            <person name="Plugge C.M."/>
            <person name="de Vos W.M."/>
        </authorList>
    </citation>
    <scope>NUCLEOTIDE SEQUENCE [LARGE SCALE GENOMIC DNA]</scope>
    <source>
        <strain evidence="9 10">AF211</strain>
    </source>
</reference>
<evidence type="ECO:0000256" key="4">
    <source>
        <dbReference type="ARBA" id="ARBA00022475"/>
    </source>
</evidence>
<keyword evidence="6 8" id="KW-1133">Transmembrane helix</keyword>
<name>A0A0S2W540_9FIRM</name>
<feature type="transmembrane region" description="Helical" evidence="8">
    <location>
        <begin position="151"/>
        <end position="179"/>
    </location>
</feature>
<feature type="transmembrane region" description="Helical" evidence="8">
    <location>
        <begin position="207"/>
        <end position="226"/>
    </location>
</feature>
<keyword evidence="4" id="KW-1003">Cell membrane</keyword>
<evidence type="ECO:0000313" key="10">
    <source>
        <dbReference type="Proteomes" id="UP000064844"/>
    </source>
</evidence>
<comment type="subcellular location">
    <subcellularLocation>
        <location evidence="1">Cell membrane</location>
        <topology evidence="1">Multi-pass membrane protein</topology>
    </subcellularLocation>
</comment>
<dbReference type="EMBL" id="CP011307">
    <property type="protein sequence ID" value="ALP94446.1"/>
    <property type="molecule type" value="Genomic_DNA"/>
</dbReference>
<evidence type="ECO:0000256" key="2">
    <source>
        <dbReference type="ARBA" id="ARBA00005540"/>
    </source>
</evidence>
<evidence type="ECO:0000256" key="3">
    <source>
        <dbReference type="ARBA" id="ARBA00022448"/>
    </source>
</evidence>
<accession>A0A0S2W540</accession>
<keyword evidence="3" id="KW-0813">Transport</keyword>
<proteinExistence type="inferred from homology"/>
<evidence type="ECO:0000256" key="7">
    <source>
        <dbReference type="ARBA" id="ARBA00023136"/>
    </source>
</evidence>
<dbReference type="InterPro" id="IPR025720">
    <property type="entry name" value="RibU"/>
</dbReference>
<keyword evidence="7 8" id="KW-0472">Membrane</keyword>